<organism evidence="3 4">
    <name type="scientific">Fusarium redolens</name>
    <dbReference type="NCBI Taxonomy" id="48865"/>
    <lineage>
        <taxon>Eukaryota</taxon>
        <taxon>Fungi</taxon>
        <taxon>Dikarya</taxon>
        <taxon>Ascomycota</taxon>
        <taxon>Pezizomycotina</taxon>
        <taxon>Sordariomycetes</taxon>
        <taxon>Hypocreomycetidae</taxon>
        <taxon>Hypocreales</taxon>
        <taxon>Nectriaceae</taxon>
        <taxon>Fusarium</taxon>
        <taxon>Fusarium redolens species complex</taxon>
    </lineage>
</organism>
<dbReference type="PROSITE" id="PS50090">
    <property type="entry name" value="MYB_LIKE"/>
    <property type="match status" value="1"/>
</dbReference>
<dbReference type="GeneID" id="70216038"/>
<protein>
    <submittedName>
        <fullName evidence="3">Uncharacterized protein</fullName>
    </submittedName>
</protein>
<dbReference type="RefSeq" id="XP_046042737.1">
    <property type="nucleotide sequence ID" value="XM_046186084.1"/>
</dbReference>
<evidence type="ECO:0000313" key="4">
    <source>
        <dbReference type="Proteomes" id="UP000720189"/>
    </source>
</evidence>
<dbReference type="AlphaFoldDB" id="A0A9P9G059"/>
<sequence>RGEKKRGKWNKEEDRRIIKLRKKGKSWEDISSQLPGRTKVACSRHYDQYLSGRT</sequence>
<feature type="domain" description="Myb-like" evidence="1">
    <location>
        <begin position="1"/>
        <end position="50"/>
    </location>
</feature>
<dbReference type="Gene3D" id="1.10.10.60">
    <property type="entry name" value="Homeodomain-like"/>
    <property type="match status" value="1"/>
</dbReference>
<dbReference type="Proteomes" id="UP000720189">
    <property type="component" value="Unassembled WGS sequence"/>
</dbReference>
<dbReference type="CDD" id="cd00167">
    <property type="entry name" value="SANT"/>
    <property type="match status" value="1"/>
</dbReference>
<feature type="domain" description="HTH myb-type" evidence="2">
    <location>
        <begin position="1"/>
        <end position="54"/>
    </location>
</feature>
<comment type="caution">
    <text evidence="3">The sequence shown here is derived from an EMBL/GenBank/DDBJ whole genome shotgun (WGS) entry which is preliminary data.</text>
</comment>
<feature type="non-terminal residue" evidence="3">
    <location>
        <position position="54"/>
    </location>
</feature>
<dbReference type="PROSITE" id="PS51294">
    <property type="entry name" value="HTH_MYB"/>
    <property type="match status" value="1"/>
</dbReference>
<proteinExistence type="predicted"/>
<dbReference type="SUPFAM" id="SSF46689">
    <property type="entry name" value="Homeodomain-like"/>
    <property type="match status" value="1"/>
</dbReference>
<dbReference type="InterPro" id="IPR009057">
    <property type="entry name" value="Homeodomain-like_sf"/>
</dbReference>
<gene>
    <name evidence="3" type="ORF">BKA55DRAFT_457294</name>
</gene>
<dbReference type="EMBL" id="JAGMUX010000024">
    <property type="protein sequence ID" value="KAH7228500.1"/>
    <property type="molecule type" value="Genomic_DNA"/>
</dbReference>
<dbReference type="Pfam" id="PF00249">
    <property type="entry name" value="Myb_DNA-binding"/>
    <property type="match status" value="1"/>
</dbReference>
<evidence type="ECO:0000313" key="3">
    <source>
        <dbReference type="EMBL" id="KAH7228500.1"/>
    </source>
</evidence>
<dbReference type="SMART" id="SM00717">
    <property type="entry name" value="SANT"/>
    <property type="match status" value="1"/>
</dbReference>
<reference evidence="3" key="1">
    <citation type="journal article" date="2021" name="Nat. Commun.">
        <title>Genetic determinants of endophytism in the Arabidopsis root mycobiome.</title>
        <authorList>
            <person name="Mesny F."/>
            <person name="Miyauchi S."/>
            <person name="Thiergart T."/>
            <person name="Pickel B."/>
            <person name="Atanasova L."/>
            <person name="Karlsson M."/>
            <person name="Huettel B."/>
            <person name="Barry K.W."/>
            <person name="Haridas S."/>
            <person name="Chen C."/>
            <person name="Bauer D."/>
            <person name="Andreopoulos W."/>
            <person name="Pangilinan J."/>
            <person name="LaButti K."/>
            <person name="Riley R."/>
            <person name="Lipzen A."/>
            <person name="Clum A."/>
            <person name="Drula E."/>
            <person name="Henrissat B."/>
            <person name="Kohler A."/>
            <person name="Grigoriev I.V."/>
            <person name="Martin F.M."/>
            <person name="Hacquard S."/>
        </authorList>
    </citation>
    <scope>NUCLEOTIDE SEQUENCE</scope>
    <source>
        <strain evidence="3">MPI-CAGE-AT-0023</strain>
    </source>
</reference>
<keyword evidence="4" id="KW-1185">Reference proteome</keyword>
<dbReference type="OrthoDB" id="2143914at2759"/>
<evidence type="ECO:0000259" key="2">
    <source>
        <dbReference type="PROSITE" id="PS51294"/>
    </source>
</evidence>
<name>A0A9P9G059_FUSRE</name>
<dbReference type="InterPro" id="IPR017930">
    <property type="entry name" value="Myb_dom"/>
</dbReference>
<feature type="non-terminal residue" evidence="3">
    <location>
        <position position="1"/>
    </location>
</feature>
<accession>A0A9P9G059</accession>
<evidence type="ECO:0000259" key="1">
    <source>
        <dbReference type="PROSITE" id="PS50090"/>
    </source>
</evidence>
<dbReference type="InterPro" id="IPR001005">
    <property type="entry name" value="SANT/Myb"/>
</dbReference>